<dbReference type="SUPFAM" id="SSF52799">
    <property type="entry name" value="(Phosphotyrosine protein) phosphatases II"/>
    <property type="match status" value="1"/>
</dbReference>
<evidence type="ECO:0000256" key="1">
    <source>
        <dbReference type="ARBA" id="ARBA00008601"/>
    </source>
</evidence>
<evidence type="ECO:0000259" key="6">
    <source>
        <dbReference type="PROSITE" id="PS50056"/>
    </source>
</evidence>
<evidence type="ECO:0000259" key="5">
    <source>
        <dbReference type="PROSITE" id="PS50054"/>
    </source>
</evidence>
<evidence type="ECO:0000256" key="4">
    <source>
        <dbReference type="ARBA" id="ARBA00022912"/>
    </source>
</evidence>
<dbReference type="CDD" id="cd14498">
    <property type="entry name" value="DSP"/>
    <property type="match status" value="1"/>
</dbReference>
<gene>
    <name evidence="7" type="ORF">CBRE1094_LOCUS178</name>
</gene>
<organism evidence="7">
    <name type="scientific">Haptolina brevifila</name>
    <dbReference type="NCBI Taxonomy" id="156173"/>
    <lineage>
        <taxon>Eukaryota</taxon>
        <taxon>Haptista</taxon>
        <taxon>Haptophyta</taxon>
        <taxon>Prymnesiophyceae</taxon>
        <taxon>Prymnesiales</taxon>
        <taxon>Prymnesiaceae</taxon>
        <taxon>Haptolina</taxon>
    </lineage>
</organism>
<dbReference type="PANTHER" id="PTHR10159:SF519">
    <property type="entry name" value="DUAL SPECIFICITY PROTEIN PHOSPHATASE MPK3"/>
    <property type="match status" value="1"/>
</dbReference>
<dbReference type="EMBL" id="HBGU01000317">
    <property type="protein sequence ID" value="CAD9388711.1"/>
    <property type="molecule type" value="Transcribed_RNA"/>
</dbReference>
<dbReference type="Gene3D" id="3.90.190.10">
    <property type="entry name" value="Protein tyrosine phosphatase superfamily"/>
    <property type="match status" value="1"/>
</dbReference>
<dbReference type="PROSITE" id="PS50056">
    <property type="entry name" value="TYR_PHOSPHATASE_2"/>
    <property type="match status" value="1"/>
</dbReference>
<reference evidence="7" key="1">
    <citation type="submission" date="2021-01" db="EMBL/GenBank/DDBJ databases">
        <authorList>
            <person name="Corre E."/>
            <person name="Pelletier E."/>
            <person name="Niang G."/>
            <person name="Scheremetjew M."/>
            <person name="Finn R."/>
            <person name="Kale V."/>
            <person name="Holt S."/>
            <person name="Cochrane G."/>
            <person name="Meng A."/>
            <person name="Brown T."/>
            <person name="Cohen L."/>
        </authorList>
    </citation>
    <scope>NUCLEOTIDE SEQUENCE</scope>
    <source>
        <strain evidence="7">UTEX LB 985</strain>
    </source>
</reference>
<dbReference type="PROSITE" id="PS00383">
    <property type="entry name" value="TYR_PHOSPHATASE_1"/>
    <property type="match status" value="1"/>
</dbReference>
<dbReference type="Pfam" id="PF00782">
    <property type="entry name" value="DSPc"/>
    <property type="match status" value="1"/>
</dbReference>
<dbReference type="GO" id="GO:0005737">
    <property type="term" value="C:cytoplasm"/>
    <property type="evidence" value="ECO:0007669"/>
    <property type="project" value="TreeGrafter"/>
</dbReference>
<dbReference type="InterPro" id="IPR029021">
    <property type="entry name" value="Prot-tyrosine_phosphatase-like"/>
</dbReference>
<sequence length="175" mass="19579">MGQALREAASFIDGAISGGGCVVVHCAAGISRSATVVLGYFLLHRGTTLREAFEHLYNCRPCMWPNEGFMASLINLEQEVQGISTISSEEYAHWGEWEGPEETGAQSRSFAMPMGLPRLNRDDTCLEDEVRSMTVMFEAGLYPYPHPHLRCERWPSLRPCCTVNTSSQSRFRFLP</sequence>
<keyword evidence="4" id="KW-0904">Protein phosphatase</keyword>
<proteinExistence type="inferred from homology"/>
<dbReference type="AlphaFoldDB" id="A0A7S2B8P5"/>
<evidence type="ECO:0000313" key="7">
    <source>
        <dbReference type="EMBL" id="CAD9388711.1"/>
    </source>
</evidence>
<dbReference type="GO" id="GO:0043409">
    <property type="term" value="P:negative regulation of MAPK cascade"/>
    <property type="evidence" value="ECO:0007669"/>
    <property type="project" value="TreeGrafter"/>
</dbReference>
<keyword evidence="3" id="KW-0378">Hydrolase</keyword>
<protein>
    <recommendedName>
        <fullName evidence="2">protein-tyrosine-phosphatase</fullName>
        <ecNumber evidence="2">3.1.3.48</ecNumber>
    </recommendedName>
</protein>
<dbReference type="SMART" id="SM00195">
    <property type="entry name" value="DSPc"/>
    <property type="match status" value="1"/>
</dbReference>
<evidence type="ECO:0000256" key="3">
    <source>
        <dbReference type="ARBA" id="ARBA00022801"/>
    </source>
</evidence>
<feature type="domain" description="Tyrosine specific protein phosphatases" evidence="6">
    <location>
        <begin position="2"/>
        <end position="63"/>
    </location>
</feature>
<feature type="domain" description="Tyrosine-protein phosphatase" evidence="5">
    <location>
        <begin position="1"/>
        <end position="82"/>
    </location>
</feature>
<name>A0A7S2B8P5_9EUKA</name>
<dbReference type="PROSITE" id="PS50054">
    <property type="entry name" value="TYR_PHOSPHATASE_DUAL"/>
    <property type="match status" value="1"/>
</dbReference>
<dbReference type="InterPro" id="IPR016130">
    <property type="entry name" value="Tyr_Pase_AS"/>
</dbReference>
<accession>A0A7S2B8P5</accession>
<dbReference type="InterPro" id="IPR000387">
    <property type="entry name" value="Tyr_Pase_dom"/>
</dbReference>
<evidence type="ECO:0000256" key="2">
    <source>
        <dbReference type="ARBA" id="ARBA00013064"/>
    </source>
</evidence>
<comment type="similarity">
    <text evidence="1">Belongs to the protein-tyrosine phosphatase family. Non-receptor class dual specificity subfamily.</text>
</comment>
<dbReference type="InterPro" id="IPR000340">
    <property type="entry name" value="Dual-sp_phosphatase_cat-dom"/>
</dbReference>
<dbReference type="GO" id="GO:0004725">
    <property type="term" value="F:protein tyrosine phosphatase activity"/>
    <property type="evidence" value="ECO:0007669"/>
    <property type="project" value="UniProtKB-EC"/>
</dbReference>
<dbReference type="EC" id="3.1.3.48" evidence="2"/>
<dbReference type="PANTHER" id="PTHR10159">
    <property type="entry name" value="DUAL SPECIFICITY PROTEIN PHOSPHATASE"/>
    <property type="match status" value="1"/>
</dbReference>
<dbReference type="InterPro" id="IPR020422">
    <property type="entry name" value="TYR_PHOSPHATASE_DUAL_dom"/>
</dbReference>